<dbReference type="UniPathway" id="UPA00934"/>
<keyword evidence="5" id="KW-1003">Cell membrane</keyword>
<evidence type="ECO:0000256" key="7">
    <source>
        <dbReference type="ARBA" id="ARBA00022903"/>
    </source>
</evidence>
<keyword evidence="8 12" id="KW-1133">Transmembrane helix</keyword>
<evidence type="ECO:0000313" key="14">
    <source>
        <dbReference type="EMBL" id="PRT72367.1"/>
    </source>
</evidence>
<dbReference type="InterPro" id="IPR003856">
    <property type="entry name" value="LPS_length_determ_N"/>
</dbReference>
<keyword evidence="7" id="KW-0972">Capsule biogenesis/degradation</keyword>
<dbReference type="InterPro" id="IPR005701">
    <property type="entry name" value="CpsC-like"/>
</dbReference>
<comment type="subcellular location">
    <subcellularLocation>
        <location evidence="1">Cell membrane</location>
        <topology evidence="1">Multi-pass membrane protein</topology>
    </subcellularLocation>
</comment>
<evidence type="ECO:0000256" key="12">
    <source>
        <dbReference type="SAM" id="Phobius"/>
    </source>
</evidence>
<dbReference type="GO" id="GO:0015774">
    <property type="term" value="P:polysaccharide transport"/>
    <property type="evidence" value="ECO:0007669"/>
    <property type="project" value="InterPro"/>
</dbReference>
<keyword evidence="9 12" id="KW-0472">Membrane</keyword>
<dbReference type="GO" id="GO:0045227">
    <property type="term" value="P:capsule polysaccharide biosynthetic process"/>
    <property type="evidence" value="ECO:0007669"/>
    <property type="project" value="UniProtKB-UniPathway"/>
</dbReference>
<dbReference type="InterPro" id="IPR050445">
    <property type="entry name" value="Bact_polysacc_biosynth/exp"/>
</dbReference>
<comment type="caution">
    <text evidence="14">The sequence shown here is derived from an EMBL/GenBank/DDBJ whole genome shotgun (WGS) entry which is preliminary data.</text>
</comment>
<feature type="transmembrane region" description="Helical" evidence="12">
    <location>
        <begin position="25"/>
        <end position="46"/>
    </location>
</feature>
<keyword evidence="6 12" id="KW-0812">Transmembrane</keyword>
<comment type="pathway">
    <text evidence="2">Capsule biogenesis; capsule polysaccharide biosynthesis.</text>
</comment>
<dbReference type="GO" id="GO:0004713">
    <property type="term" value="F:protein tyrosine kinase activity"/>
    <property type="evidence" value="ECO:0007669"/>
    <property type="project" value="TreeGrafter"/>
</dbReference>
<dbReference type="RefSeq" id="WP_106383834.1">
    <property type="nucleotide sequence ID" value="NZ_PVSZ01000003.1"/>
</dbReference>
<dbReference type="PANTHER" id="PTHR32309:SF13">
    <property type="entry name" value="FERRIC ENTEROBACTIN TRANSPORT PROTEIN FEPE"/>
    <property type="match status" value="1"/>
</dbReference>
<evidence type="ECO:0000313" key="15">
    <source>
        <dbReference type="Proteomes" id="UP000238573"/>
    </source>
</evidence>
<evidence type="ECO:0000256" key="10">
    <source>
        <dbReference type="ARBA" id="ARBA00023169"/>
    </source>
</evidence>
<comment type="function">
    <text evidence="11">Required for CpsD phosphorylation. Involved in the regulation of capsular polysaccharide biosynthesis. May be part of a complex that directs the coordinated polymerization and export to the cell surface of the capsular polysaccharide.</text>
</comment>
<keyword evidence="10" id="KW-0270">Exopolysaccharide synthesis</keyword>
<accession>A0A2T0G8I2</accession>
<evidence type="ECO:0000256" key="5">
    <source>
        <dbReference type="ARBA" id="ARBA00022475"/>
    </source>
</evidence>
<dbReference type="GO" id="GO:0005886">
    <property type="term" value="C:plasma membrane"/>
    <property type="evidence" value="ECO:0007669"/>
    <property type="project" value="UniProtKB-SubCell"/>
</dbReference>
<organism evidence="14 15">
    <name type="scientific">Streptococcus anginosus</name>
    <dbReference type="NCBI Taxonomy" id="1328"/>
    <lineage>
        <taxon>Bacteria</taxon>
        <taxon>Bacillati</taxon>
        <taxon>Bacillota</taxon>
        <taxon>Bacilli</taxon>
        <taxon>Lactobacillales</taxon>
        <taxon>Streptococcaceae</taxon>
        <taxon>Streptococcus</taxon>
        <taxon>Streptococcus anginosus group</taxon>
    </lineage>
</organism>
<proteinExistence type="inferred from homology"/>
<evidence type="ECO:0000256" key="11">
    <source>
        <dbReference type="ARBA" id="ARBA00045736"/>
    </source>
</evidence>
<dbReference type="AlphaFoldDB" id="A0A2T0G8I2"/>
<evidence type="ECO:0000256" key="8">
    <source>
        <dbReference type="ARBA" id="ARBA00022989"/>
    </source>
</evidence>
<evidence type="ECO:0000256" key="1">
    <source>
        <dbReference type="ARBA" id="ARBA00004651"/>
    </source>
</evidence>
<dbReference type="Proteomes" id="UP000238573">
    <property type="component" value="Unassembled WGS sequence"/>
</dbReference>
<evidence type="ECO:0000256" key="4">
    <source>
        <dbReference type="ARBA" id="ARBA00020739"/>
    </source>
</evidence>
<dbReference type="PANTHER" id="PTHR32309">
    <property type="entry name" value="TYROSINE-PROTEIN KINASE"/>
    <property type="match status" value="1"/>
</dbReference>
<sequence length="231" mass="25240">MKNQDNQTVEIDVLSLVKTLWRRKFLIVVTAFVIAIIALGYSTFIIKPTYTSSTRIYVVNRQPGDNSTLTNQDLQAGSYLVKDYKEIILSQDVLAKVIDDLKLNVQPSALAKKINVTVPTDTRIVSIAVSDGDAKEAARIANSLRQVAAEKIIAVTKVADVTTLEEAEVPNFPSSPNIRRNTLIGFLAGGVLISVVILVVEVLDDRVKKPEDVEEALGITLLGVVPNMNKL</sequence>
<gene>
    <name evidence="14" type="ORF">C6A27_01340</name>
</gene>
<evidence type="ECO:0000259" key="13">
    <source>
        <dbReference type="Pfam" id="PF02706"/>
    </source>
</evidence>
<protein>
    <recommendedName>
        <fullName evidence="4">Capsular polysaccharide biosynthesis protein CpsC</fullName>
    </recommendedName>
</protein>
<dbReference type="NCBIfam" id="TIGR01006">
    <property type="entry name" value="polys_exp_MPA1"/>
    <property type="match status" value="1"/>
</dbReference>
<name>A0A2T0G8I2_STRAP</name>
<dbReference type="Pfam" id="PF02706">
    <property type="entry name" value="Wzz"/>
    <property type="match status" value="1"/>
</dbReference>
<comment type="similarity">
    <text evidence="3">Belongs to the CpsC/CapA family.</text>
</comment>
<reference evidence="14 15" key="1">
    <citation type="journal article" date="1993" name="J. Dent. Res.">
        <title>The isolation and characterization of milleri group streptococci from dental periapical abscesses.</title>
        <authorList>
            <person name="Fisher L.E."/>
            <person name="Russell R.R."/>
        </authorList>
    </citation>
    <scope>NUCLEOTIDE SEQUENCE [LARGE SCALE GENOMIC DNA]</scope>
    <source>
        <strain evidence="14 15">OUP21</strain>
    </source>
</reference>
<evidence type="ECO:0000256" key="3">
    <source>
        <dbReference type="ARBA" id="ARBA00006683"/>
    </source>
</evidence>
<evidence type="ECO:0000256" key="2">
    <source>
        <dbReference type="ARBA" id="ARBA00005132"/>
    </source>
</evidence>
<dbReference type="GO" id="GO:0005351">
    <property type="term" value="F:carbohydrate:proton symporter activity"/>
    <property type="evidence" value="ECO:0007669"/>
    <property type="project" value="InterPro"/>
</dbReference>
<evidence type="ECO:0000256" key="9">
    <source>
        <dbReference type="ARBA" id="ARBA00023136"/>
    </source>
</evidence>
<dbReference type="EMBL" id="PVSZ01000003">
    <property type="protein sequence ID" value="PRT72367.1"/>
    <property type="molecule type" value="Genomic_DNA"/>
</dbReference>
<feature type="transmembrane region" description="Helical" evidence="12">
    <location>
        <begin position="183"/>
        <end position="203"/>
    </location>
</feature>
<evidence type="ECO:0000256" key="6">
    <source>
        <dbReference type="ARBA" id="ARBA00022692"/>
    </source>
</evidence>
<feature type="domain" description="Polysaccharide chain length determinant N-terminal" evidence="13">
    <location>
        <begin position="10"/>
        <end position="101"/>
    </location>
</feature>